<gene>
    <name evidence="2" type="ORF">QR680_016667</name>
</gene>
<comment type="caution">
    <text evidence="2">The sequence shown here is derived from an EMBL/GenBank/DDBJ whole genome shotgun (WGS) entry which is preliminary data.</text>
</comment>
<organism evidence="2 3">
    <name type="scientific">Steinernema hermaphroditum</name>
    <dbReference type="NCBI Taxonomy" id="289476"/>
    <lineage>
        <taxon>Eukaryota</taxon>
        <taxon>Metazoa</taxon>
        <taxon>Ecdysozoa</taxon>
        <taxon>Nematoda</taxon>
        <taxon>Chromadorea</taxon>
        <taxon>Rhabditida</taxon>
        <taxon>Tylenchina</taxon>
        <taxon>Panagrolaimomorpha</taxon>
        <taxon>Strongyloidoidea</taxon>
        <taxon>Steinernematidae</taxon>
        <taxon>Steinernema</taxon>
    </lineage>
</organism>
<protein>
    <submittedName>
        <fullName evidence="2">Uncharacterized protein</fullName>
    </submittedName>
</protein>
<keyword evidence="1" id="KW-1133">Transmembrane helix</keyword>
<feature type="transmembrane region" description="Helical" evidence="1">
    <location>
        <begin position="92"/>
        <end position="116"/>
    </location>
</feature>
<proteinExistence type="predicted"/>
<name>A0AA39LMY0_9BILA</name>
<reference evidence="2" key="1">
    <citation type="submission" date="2023-06" db="EMBL/GenBank/DDBJ databases">
        <title>Genomic analysis of the entomopathogenic nematode Steinernema hermaphroditum.</title>
        <authorList>
            <person name="Schwarz E.M."/>
            <person name="Heppert J.K."/>
            <person name="Baniya A."/>
            <person name="Schwartz H.T."/>
            <person name="Tan C.-H."/>
            <person name="Antoshechkin I."/>
            <person name="Sternberg P.W."/>
            <person name="Goodrich-Blair H."/>
            <person name="Dillman A.R."/>
        </authorList>
    </citation>
    <scope>NUCLEOTIDE SEQUENCE</scope>
    <source>
        <strain evidence="2">PS9179</strain>
        <tissue evidence="2">Whole animal</tissue>
    </source>
</reference>
<feature type="transmembrane region" description="Helical" evidence="1">
    <location>
        <begin position="7"/>
        <end position="30"/>
    </location>
</feature>
<evidence type="ECO:0000313" key="3">
    <source>
        <dbReference type="Proteomes" id="UP001175271"/>
    </source>
</evidence>
<keyword evidence="1" id="KW-0472">Membrane</keyword>
<dbReference type="AlphaFoldDB" id="A0AA39LMY0"/>
<sequence length="142" mass="15791">MDIKYSIVAGFMVTLGVCVVIFIPSFVVVFDVTANKTEFVGTFDRSPFSFSFLMALKWSALLVLFLLVGICIMVFIPSAIVGYQEAQNKREFLSNFLATTSFGILLLIVAFLLGVFCTLKKTAFLPNFTIPNFSLLRSFLAQ</sequence>
<evidence type="ECO:0000256" key="1">
    <source>
        <dbReference type="SAM" id="Phobius"/>
    </source>
</evidence>
<keyword evidence="3" id="KW-1185">Reference proteome</keyword>
<dbReference type="Proteomes" id="UP001175271">
    <property type="component" value="Unassembled WGS sequence"/>
</dbReference>
<feature type="transmembrane region" description="Helical" evidence="1">
    <location>
        <begin position="50"/>
        <end position="80"/>
    </location>
</feature>
<keyword evidence="1" id="KW-0812">Transmembrane</keyword>
<accession>A0AA39LMY0</accession>
<evidence type="ECO:0000313" key="2">
    <source>
        <dbReference type="EMBL" id="KAK0403010.1"/>
    </source>
</evidence>
<dbReference type="EMBL" id="JAUCMV010000004">
    <property type="protein sequence ID" value="KAK0403010.1"/>
    <property type="molecule type" value="Genomic_DNA"/>
</dbReference>